<dbReference type="EMBL" id="LAPV01000166">
    <property type="protein sequence ID" value="KKC31482.1"/>
    <property type="molecule type" value="Genomic_DNA"/>
</dbReference>
<dbReference type="Pfam" id="PF12840">
    <property type="entry name" value="HTH_20"/>
    <property type="match status" value="1"/>
</dbReference>
<dbReference type="PRINTS" id="PR00778">
    <property type="entry name" value="HTHARSR"/>
</dbReference>
<protein>
    <submittedName>
        <fullName evidence="2">ArsR family transcriptional regulator</fullName>
    </submittedName>
</protein>
<accession>A0ABR5DTZ7</accession>
<dbReference type="PANTHER" id="PTHR38600:SF2">
    <property type="entry name" value="SLL0088 PROTEIN"/>
    <property type="match status" value="1"/>
</dbReference>
<comment type="caution">
    <text evidence="2">The sequence shown here is derived from an EMBL/GenBank/DDBJ whole genome shotgun (WGS) entry which is preliminary data.</text>
</comment>
<dbReference type="RefSeq" id="WP_046172529.1">
    <property type="nucleotide sequence ID" value="NZ_FOMB01000001.1"/>
</dbReference>
<proteinExistence type="predicted"/>
<dbReference type="InterPro" id="IPR011991">
    <property type="entry name" value="ArsR-like_HTH"/>
</dbReference>
<dbReference type="Gene3D" id="1.10.10.10">
    <property type="entry name" value="Winged helix-like DNA-binding domain superfamily/Winged helix DNA-binding domain"/>
    <property type="match status" value="1"/>
</dbReference>
<dbReference type="InterPro" id="IPR036390">
    <property type="entry name" value="WH_DNA-bd_sf"/>
</dbReference>
<feature type="domain" description="HTH arsR-type" evidence="1">
    <location>
        <begin position="1"/>
        <end position="91"/>
    </location>
</feature>
<dbReference type="PROSITE" id="PS50987">
    <property type="entry name" value="HTH_ARSR_2"/>
    <property type="match status" value="1"/>
</dbReference>
<dbReference type="SUPFAM" id="SSF46785">
    <property type="entry name" value="Winged helix' DNA-binding domain"/>
    <property type="match status" value="1"/>
</dbReference>
<dbReference type="Proteomes" id="UP000033519">
    <property type="component" value="Unassembled WGS sequence"/>
</dbReference>
<evidence type="ECO:0000313" key="2">
    <source>
        <dbReference type="EMBL" id="KKC31482.1"/>
    </source>
</evidence>
<evidence type="ECO:0000259" key="1">
    <source>
        <dbReference type="PROSITE" id="PS50987"/>
    </source>
</evidence>
<dbReference type="InterPro" id="IPR001845">
    <property type="entry name" value="HTH_ArsR_DNA-bd_dom"/>
</dbReference>
<evidence type="ECO:0000313" key="3">
    <source>
        <dbReference type="Proteomes" id="UP000033519"/>
    </source>
</evidence>
<dbReference type="SMART" id="SM00418">
    <property type="entry name" value="HTH_ARSR"/>
    <property type="match status" value="1"/>
</dbReference>
<reference evidence="2 3" key="1">
    <citation type="submission" date="2015-03" db="EMBL/GenBank/DDBJ databases">
        <authorList>
            <person name="Lepp D."/>
            <person name="Hassan Y.I."/>
            <person name="Li X.-Z."/>
            <person name="Zhou T."/>
        </authorList>
    </citation>
    <scope>NUCLEOTIDE SEQUENCE [LARGE SCALE GENOMIC DNA]</scope>
    <source>
        <strain evidence="2 3">Cr7-05</strain>
    </source>
</reference>
<organism evidence="2 3">
    <name type="scientific">Devosia psychrophila</name>
    <dbReference type="NCBI Taxonomy" id="728005"/>
    <lineage>
        <taxon>Bacteria</taxon>
        <taxon>Pseudomonadati</taxon>
        <taxon>Pseudomonadota</taxon>
        <taxon>Alphaproteobacteria</taxon>
        <taxon>Hyphomicrobiales</taxon>
        <taxon>Devosiaceae</taxon>
        <taxon>Devosia</taxon>
    </lineage>
</organism>
<gene>
    <name evidence="2" type="ORF">WH91_18745</name>
</gene>
<name>A0ABR5DTZ7_9HYPH</name>
<dbReference type="NCBIfam" id="NF033788">
    <property type="entry name" value="HTH_metalloreg"/>
    <property type="match status" value="1"/>
</dbReference>
<dbReference type="InterPro" id="IPR036388">
    <property type="entry name" value="WH-like_DNA-bd_sf"/>
</dbReference>
<sequence length="119" mass="13345">MTDVLSATFAALADPTRRAILARLIHGPATINELAAPFHMTLPSVSRHVKVLEQAGLVSKSREAQFRSCRLEALPLEAADGWLAEYRQFFSERFDRLEAQLKVMMADRDRKTSTTEGDQ</sequence>
<keyword evidence="3" id="KW-1185">Reference proteome</keyword>
<dbReference type="PANTHER" id="PTHR38600">
    <property type="entry name" value="TRANSCRIPTIONAL REGULATORY PROTEIN"/>
    <property type="match status" value="1"/>
</dbReference>
<dbReference type="CDD" id="cd00090">
    <property type="entry name" value="HTH_ARSR"/>
    <property type="match status" value="1"/>
</dbReference>